<name>A0AAW2K2P0_SESRA</name>
<organism evidence="6">
    <name type="scientific">Sesamum radiatum</name>
    <name type="common">Black benniseed</name>
    <dbReference type="NCBI Taxonomy" id="300843"/>
    <lineage>
        <taxon>Eukaryota</taxon>
        <taxon>Viridiplantae</taxon>
        <taxon>Streptophyta</taxon>
        <taxon>Embryophyta</taxon>
        <taxon>Tracheophyta</taxon>
        <taxon>Spermatophyta</taxon>
        <taxon>Magnoliopsida</taxon>
        <taxon>eudicotyledons</taxon>
        <taxon>Gunneridae</taxon>
        <taxon>Pentapetalae</taxon>
        <taxon>asterids</taxon>
        <taxon>lamiids</taxon>
        <taxon>Lamiales</taxon>
        <taxon>Pedaliaceae</taxon>
        <taxon>Sesamum</taxon>
    </lineage>
</organism>
<dbReference type="AlphaFoldDB" id="A0AAW2K2P0"/>
<protein>
    <submittedName>
        <fullName evidence="6">Chromatin remodeling protein EBS</fullName>
    </submittedName>
</protein>
<dbReference type="InterPro" id="IPR001965">
    <property type="entry name" value="Znf_PHD"/>
</dbReference>
<comment type="caution">
    <text evidence="6">The sequence shown here is derived from an EMBL/GenBank/DDBJ whole genome shotgun (WGS) entry which is preliminary data.</text>
</comment>
<evidence type="ECO:0000256" key="1">
    <source>
        <dbReference type="ARBA" id="ARBA00022723"/>
    </source>
</evidence>
<gene>
    <name evidence="6" type="ORF">Sradi_6362300</name>
</gene>
<dbReference type="InterPro" id="IPR013083">
    <property type="entry name" value="Znf_RING/FYVE/PHD"/>
</dbReference>
<dbReference type="Gene3D" id="3.30.40.10">
    <property type="entry name" value="Zinc/RING finger domain, C3HC4 (zinc finger)"/>
    <property type="match status" value="1"/>
</dbReference>
<dbReference type="SMART" id="SM00249">
    <property type="entry name" value="PHD"/>
    <property type="match status" value="1"/>
</dbReference>
<reference evidence="6" key="2">
    <citation type="journal article" date="2024" name="Plant">
        <title>Genomic evolution and insights into agronomic trait innovations of Sesamum species.</title>
        <authorList>
            <person name="Miao H."/>
            <person name="Wang L."/>
            <person name="Qu L."/>
            <person name="Liu H."/>
            <person name="Sun Y."/>
            <person name="Le M."/>
            <person name="Wang Q."/>
            <person name="Wei S."/>
            <person name="Zheng Y."/>
            <person name="Lin W."/>
            <person name="Duan Y."/>
            <person name="Cao H."/>
            <person name="Xiong S."/>
            <person name="Wang X."/>
            <person name="Wei L."/>
            <person name="Li C."/>
            <person name="Ma Q."/>
            <person name="Ju M."/>
            <person name="Zhao R."/>
            <person name="Li G."/>
            <person name="Mu C."/>
            <person name="Tian Q."/>
            <person name="Mei H."/>
            <person name="Zhang T."/>
            <person name="Gao T."/>
            <person name="Zhang H."/>
        </authorList>
    </citation>
    <scope>NUCLEOTIDE SEQUENCE</scope>
    <source>
        <strain evidence="6">G02</strain>
    </source>
</reference>
<evidence type="ECO:0000256" key="4">
    <source>
        <dbReference type="SAM" id="MobiDB-lite"/>
    </source>
</evidence>
<feature type="domain" description="Zinc finger PHD-type" evidence="5">
    <location>
        <begin position="7"/>
        <end position="43"/>
    </location>
</feature>
<evidence type="ECO:0000313" key="6">
    <source>
        <dbReference type="EMBL" id="KAL0300855.1"/>
    </source>
</evidence>
<keyword evidence="1" id="KW-0479">Metal-binding</keyword>
<feature type="region of interest" description="Disordered" evidence="4">
    <location>
        <begin position="43"/>
        <end position="70"/>
    </location>
</feature>
<sequence>MPYNPDDLMIQCDECKDWYHPACVDLTIEQAKQLDHFLCSEHGSDEDVKKSHKTPLTNGKSPSARRSNPAIPEAVMQKRKNACMYATDLLSIVQGRELVLCLD</sequence>
<keyword evidence="2" id="KW-0863">Zinc-finger</keyword>
<evidence type="ECO:0000259" key="5">
    <source>
        <dbReference type="SMART" id="SM00249"/>
    </source>
</evidence>
<dbReference type="InterPro" id="IPR019787">
    <property type="entry name" value="Znf_PHD-finger"/>
</dbReference>
<dbReference type="InterPro" id="IPR011011">
    <property type="entry name" value="Znf_FYVE_PHD"/>
</dbReference>
<dbReference type="GO" id="GO:0008270">
    <property type="term" value="F:zinc ion binding"/>
    <property type="evidence" value="ECO:0007669"/>
    <property type="project" value="UniProtKB-KW"/>
</dbReference>
<dbReference type="SUPFAM" id="SSF57903">
    <property type="entry name" value="FYVE/PHD zinc finger"/>
    <property type="match status" value="1"/>
</dbReference>
<accession>A0AAW2K2P0</accession>
<dbReference type="PANTHER" id="PTHR46364">
    <property type="entry name" value="OS08G0421900 PROTEIN"/>
    <property type="match status" value="1"/>
</dbReference>
<feature type="compositionally biased region" description="Polar residues" evidence="4">
    <location>
        <begin position="54"/>
        <end position="66"/>
    </location>
</feature>
<reference evidence="6" key="1">
    <citation type="submission" date="2020-06" db="EMBL/GenBank/DDBJ databases">
        <authorList>
            <person name="Li T."/>
            <person name="Hu X."/>
            <person name="Zhang T."/>
            <person name="Song X."/>
            <person name="Zhang H."/>
            <person name="Dai N."/>
            <person name="Sheng W."/>
            <person name="Hou X."/>
            <person name="Wei L."/>
        </authorList>
    </citation>
    <scope>NUCLEOTIDE SEQUENCE</scope>
    <source>
        <strain evidence="6">G02</strain>
        <tissue evidence="6">Leaf</tissue>
    </source>
</reference>
<dbReference type="EMBL" id="JACGWJ010000030">
    <property type="protein sequence ID" value="KAL0300855.1"/>
    <property type="molecule type" value="Genomic_DNA"/>
</dbReference>
<evidence type="ECO:0000256" key="2">
    <source>
        <dbReference type="ARBA" id="ARBA00022771"/>
    </source>
</evidence>
<evidence type="ECO:0000256" key="3">
    <source>
        <dbReference type="ARBA" id="ARBA00022833"/>
    </source>
</evidence>
<proteinExistence type="predicted"/>
<dbReference type="Pfam" id="PF00628">
    <property type="entry name" value="PHD"/>
    <property type="match status" value="1"/>
</dbReference>
<keyword evidence="3" id="KW-0862">Zinc</keyword>